<sequence length="286" mass="32513">MERRRAILLQSLVYLHRRCFPQQILRPSTPRVGDQPHGYESTQCILAIPGQNPRRPRSQLAVLRRVSNIPASLRPLALRFIRISFELLNSLISLSDHLESLEEMCIFLSDNHIRDPLSDPDGTNLSVMLCSALRLRRFTQWGGSPLLPIFEHLTEYSLQYDVACGLHVLASLRHILMVSHWLEELTIRRNAFLPNESLPQGNVHPVVTHTALRRLDTDDPVIIMASNLPRLEELTIKFNNIASSRQLAVLILLSHPSAYLRSTYSNFTRTNLSQPSIPVPMSVPSN</sequence>
<accession>A0A2H3B5F0</accession>
<reference evidence="2" key="1">
    <citation type="journal article" date="2017" name="Nat. Ecol. Evol.">
        <title>Genome expansion and lineage-specific genetic innovations in the forest pathogenic fungi Armillaria.</title>
        <authorList>
            <person name="Sipos G."/>
            <person name="Prasanna A.N."/>
            <person name="Walter M.C."/>
            <person name="O'Connor E."/>
            <person name="Balint B."/>
            <person name="Krizsan K."/>
            <person name="Kiss B."/>
            <person name="Hess J."/>
            <person name="Varga T."/>
            <person name="Slot J."/>
            <person name="Riley R."/>
            <person name="Boka B."/>
            <person name="Rigling D."/>
            <person name="Barry K."/>
            <person name="Lee J."/>
            <person name="Mihaltcheva S."/>
            <person name="LaButti K."/>
            <person name="Lipzen A."/>
            <person name="Waldron R."/>
            <person name="Moloney N.M."/>
            <person name="Sperisen C."/>
            <person name="Kredics L."/>
            <person name="Vagvoelgyi C."/>
            <person name="Patrignani A."/>
            <person name="Fitzpatrick D."/>
            <person name="Nagy I."/>
            <person name="Doyle S."/>
            <person name="Anderson J.B."/>
            <person name="Grigoriev I.V."/>
            <person name="Gueldener U."/>
            <person name="Muensterkoetter M."/>
            <person name="Nagy L.G."/>
        </authorList>
    </citation>
    <scope>NUCLEOTIDE SEQUENCE [LARGE SCALE GENOMIC DNA]</scope>
    <source>
        <strain evidence="2">28-4</strain>
    </source>
</reference>
<protein>
    <submittedName>
        <fullName evidence="1">Uncharacterized protein</fullName>
    </submittedName>
</protein>
<gene>
    <name evidence="1" type="ORF">ARMSODRAFT_609472</name>
</gene>
<evidence type="ECO:0000313" key="2">
    <source>
        <dbReference type="Proteomes" id="UP000218334"/>
    </source>
</evidence>
<dbReference type="EMBL" id="KZ293468">
    <property type="protein sequence ID" value="PBK62262.1"/>
    <property type="molecule type" value="Genomic_DNA"/>
</dbReference>
<organism evidence="1 2">
    <name type="scientific">Armillaria solidipes</name>
    <dbReference type="NCBI Taxonomy" id="1076256"/>
    <lineage>
        <taxon>Eukaryota</taxon>
        <taxon>Fungi</taxon>
        <taxon>Dikarya</taxon>
        <taxon>Basidiomycota</taxon>
        <taxon>Agaricomycotina</taxon>
        <taxon>Agaricomycetes</taxon>
        <taxon>Agaricomycetidae</taxon>
        <taxon>Agaricales</taxon>
        <taxon>Marasmiineae</taxon>
        <taxon>Physalacriaceae</taxon>
        <taxon>Armillaria</taxon>
    </lineage>
</organism>
<name>A0A2H3B5F0_9AGAR</name>
<dbReference type="Proteomes" id="UP000218334">
    <property type="component" value="Unassembled WGS sequence"/>
</dbReference>
<proteinExistence type="predicted"/>
<evidence type="ECO:0000313" key="1">
    <source>
        <dbReference type="EMBL" id="PBK62262.1"/>
    </source>
</evidence>
<keyword evidence="2" id="KW-1185">Reference proteome</keyword>
<dbReference type="AlphaFoldDB" id="A0A2H3B5F0"/>